<dbReference type="EMBL" id="KV940427">
    <property type="protein sequence ID" value="PIO27964.1"/>
    <property type="molecule type" value="Genomic_DNA"/>
</dbReference>
<organism evidence="2 3">
    <name type="scientific">Aquarana catesbeiana</name>
    <name type="common">American bullfrog</name>
    <name type="synonym">Rana catesbeiana</name>
    <dbReference type="NCBI Taxonomy" id="8400"/>
    <lineage>
        <taxon>Eukaryota</taxon>
        <taxon>Metazoa</taxon>
        <taxon>Chordata</taxon>
        <taxon>Craniata</taxon>
        <taxon>Vertebrata</taxon>
        <taxon>Euteleostomi</taxon>
        <taxon>Amphibia</taxon>
        <taxon>Batrachia</taxon>
        <taxon>Anura</taxon>
        <taxon>Neobatrachia</taxon>
        <taxon>Ranoidea</taxon>
        <taxon>Ranidae</taxon>
        <taxon>Aquarana</taxon>
    </lineage>
</organism>
<evidence type="ECO:0000256" key="1">
    <source>
        <dbReference type="SAM" id="MobiDB-lite"/>
    </source>
</evidence>
<accession>A0A2G9RJE1</accession>
<keyword evidence="3" id="KW-1185">Reference proteome</keyword>
<evidence type="ECO:0000313" key="2">
    <source>
        <dbReference type="EMBL" id="PIO27964.1"/>
    </source>
</evidence>
<name>A0A2G9RJE1_AQUCT</name>
<dbReference type="AlphaFoldDB" id="A0A2G9RJE1"/>
<proteinExistence type="predicted"/>
<evidence type="ECO:0000313" key="3">
    <source>
        <dbReference type="Proteomes" id="UP000228934"/>
    </source>
</evidence>
<reference evidence="3" key="1">
    <citation type="journal article" date="2017" name="Nat. Commun.">
        <title>The North American bullfrog draft genome provides insight into hormonal regulation of long noncoding RNA.</title>
        <authorList>
            <person name="Hammond S.A."/>
            <person name="Warren R.L."/>
            <person name="Vandervalk B.P."/>
            <person name="Kucuk E."/>
            <person name="Khan H."/>
            <person name="Gibb E.A."/>
            <person name="Pandoh P."/>
            <person name="Kirk H."/>
            <person name="Zhao Y."/>
            <person name="Jones M."/>
            <person name="Mungall A.J."/>
            <person name="Coope R."/>
            <person name="Pleasance S."/>
            <person name="Moore R.A."/>
            <person name="Holt R.A."/>
            <person name="Round J.M."/>
            <person name="Ohora S."/>
            <person name="Walle B.V."/>
            <person name="Veldhoen N."/>
            <person name="Helbing C.C."/>
            <person name="Birol I."/>
        </authorList>
    </citation>
    <scope>NUCLEOTIDE SEQUENCE [LARGE SCALE GENOMIC DNA]</scope>
</reference>
<protein>
    <submittedName>
        <fullName evidence="2">Uncharacterized protein</fullName>
    </submittedName>
</protein>
<sequence length="122" mass="14481">MVLILEKQDYDCKLCNYERPNSQKDSILEKVIAVLQGDFSVQQTEDQIIKRWSDLKHSDQDQMESIHKIIKKRRHQKMRLQPSHQKWRREATLARAPTGEATRPSSHQKCDNFKHSFSHRQG</sequence>
<gene>
    <name evidence="2" type="ORF">AB205_0084180</name>
</gene>
<dbReference type="Proteomes" id="UP000228934">
    <property type="component" value="Unassembled WGS sequence"/>
</dbReference>
<feature type="region of interest" description="Disordered" evidence="1">
    <location>
        <begin position="73"/>
        <end position="122"/>
    </location>
</feature>